<reference evidence="2" key="1">
    <citation type="submission" date="2020-01" db="EMBL/GenBank/DDBJ databases">
        <authorList>
            <consortium name="DOE Joint Genome Institute"/>
            <person name="Haridas S."/>
            <person name="Albert R."/>
            <person name="Binder M."/>
            <person name="Bloem J."/>
            <person name="Labutti K."/>
            <person name="Salamov A."/>
            <person name="Andreopoulos B."/>
            <person name="Baker S.E."/>
            <person name="Barry K."/>
            <person name="Bills G."/>
            <person name="Bluhm B.H."/>
            <person name="Cannon C."/>
            <person name="Castanera R."/>
            <person name="Culley D.E."/>
            <person name="Daum C."/>
            <person name="Ezra D."/>
            <person name="Gonzalez J.B."/>
            <person name="Henrissat B."/>
            <person name="Kuo A."/>
            <person name="Liang C."/>
            <person name="Lipzen A."/>
            <person name="Lutzoni F."/>
            <person name="Magnuson J."/>
            <person name="Mondo S."/>
            <person name="Nolan M."/>
            <person name="Ohm R."/>
            <person name="Pangilinan J."/>
            <person name="Park H.-J."/>
            <person name="Ramirez L."/>
            <person name="Alfaro M."/>
            <person name="Sun H."/>
            <person name="Tritt A."/>
            <person name="Yoshinaga Y."/>
            <person name="Zwiers L.-H."/>
            <person name="Turgeon B.G."/>
            <person name="Goodwin S.B."/>
            <person name="Spatafora J.W."/>
            <person name="Crous P.W."/>
            <person name="Grigoriev I.V."/>
        </authorList>
    </citation>
    <scope>NUCLEOTIDE SEQUENCE</scope>
    <source>
        <strain evidence="2">CBS 394.84</strain>
    </source>
</reference>
<dbReference type="Proteomes" id="UP000800039">
    <property type="component" value="Unassembled WGS sequence"/>
</dbReference>
<protein>
    <recommendedName>
        <fullName evidence="4">Extracellular membrane protein CFEM domain-containing protein</fullName>
    </recommendedName>
</protein>
<name>A0A9P4GR71_9PLEO</name>
<feature type="signal peptide" evidence="1">
    <location>
        <begin position="1"/>
        <end position="23"/>
    </location>
</feature>
<evidence type="ECO:0000313" key="2">
    <source>
        <dbReference type="EMBL" id="KAF1851223.1"/>
    </source>
</evidence>
<comment type="caution">
    <text evidence="2">The sequence shown here is derived from an EMBL/GenBank/DDBJ whole genome shotgun (WGS) entry which is preliminary data.</text>
</comment>
<keyword evidence="1" id="KW-0732">Signal</keyword>
<dbReference type="AlphaFoldDB" id="A0A9P4GR71"/>
<feature type="chain" id="PRO_5040307318" description="Extracellular membrane protein CFEM domain-containing protein" evidence="1">
    <location>
        <begin position="24"/>
        <end position="202"/>
    </location>
</feature>
<dbReference type="RefSeq" id="XP_040793786.1">
    <property type="nucleotide sequence ID" value="XM_040936405.1"/>
</dbReference>
<accession>A0A9P4GR71</accession>
<dbReference type="OrthoDB" id="2507140at2759"/>
<evidence type="ECO:0008006" key="4">
    <source>
        <dbReference type="Google" id="ProtNLM"/>
    </source>
</evidence>
<evidence type="ECO:0000313" key="3">
    <source>
        <dbReference type="Proteomes" id="UP000800039"/>
    </source>
</evidence>
<organism evidence="2 3">
    <name type="scientific">Cucurbitaria berberidis CBS 394.84</name>
    <dbReference type="NCBI Taxonomy" id="1168544"/>
    <lineage>
        <taxon>Eukaryota</taxon>
        <taxon>Fungi</taxon>
        <taxon>Dikarya</taxon>
        <taxon>Ascomycota</taxon>
        <taxon>Pezizomycotina</taxon>
        <taxon>Dothideomycetes</taxon>
        <taxon>Pleosporomycetidae</taxon>
        <taxon>Pleosporales</taxon>
        <taxon>Pleosporineae</taxon>
        <taxon>Cucurbitariaceae</taxon>
        <taxon>Cucurbitaria</taxon>
    </lineage>
</organism>
<dbReference type="GeneID" id="63853655"/>
<sequence length="202" mass="20946">MLASSTLTLLLAAIAGIIPLTAAQPSLYHRAEPTPSNSTCPAQQTQLETCVASYQPQVDACTNNNAGPVDYPCLCSVYTQKLSCFDICPSSLDKVDVQDQLDAYCAAAADPCQAECLNGFLGLLAQCEGEEDNACMCTAYSDTLACYAKCPLSPPNPDAEESREQFCAKASASSSVPAAATSTSVSACAAPRATVTTTAYNA</sequence>
<proteinExistence type="predicted"/>
<gene>
    <name evidence="2" type="ORF">K460DRAFT_401248</name>
</gene>
<dbReference type="EMBL" id="ML976614">
    <property type="protein sequence ID" value="KAF1851223.1"/>
    <property type="molecule type" value="Genomic_DNA"/>
</dbReference>
<keyword evidence="3" id="KW-1185">Reference proteome</keyword>
<evidence type="ECO:0000256" key="1">
    <source>
        <dbReference type="SAM" id="SignalP"/>
    </source>
</evidence>